<dbReference type="AlphaFoldDB" id="A0A095WXP7"/>
<dbReference type="PROSITE" id="PS50977">
    <property type="entry name" value="HTH_TETR_2"/>
    <property type="match status" value="1"/>
</dbReference>
<keyword evidence="1" id="KW-0805">Transcription regulation</keyword>
<organism evidence="6 7">
    <name type="scientific">Pseudohaliea rubra DSM 19751</name>
    <dbReference type="NCBI Taxonomy" id="1265313"/>
    <lineage>
        <taxon>Bacteria</taxon>
        <taxon>Pseudomonadati</taxon>
        <taxon>Pseudomonadota</taxon>
        <taxon>Gammaproteobacteria</taxon>
        <taxon>Cellvibrionales</taxon>
        <taxon>Halieaceae</taxon>
        <taxon>Pseudohaliea</taxon>
    </lineage>
</organism>
<dbReference type="SUPFAM" id="SSF48498">
    <property type="entry name" value="Tetracyclin repressor-like, C-terminal domain"/>
    <property type="match status" value="1"/>
</dbReference>
<dbReference type="SUPFAM" id="SSF46689">
    <property type="entry name" value="Homeodomain-like"/>
    <property type="match status" value="1"/>
</dbReference>
<evidence type="ECO:0000256" key="3">
    <source>
        <dbReference type="ARBA" id="ARBA00023163"/>
    </source>
</evidence>
<evidence type="ECO:0000259" key="5">
    <source>
        <dbReference type="PROSITE" id="PS50977"/>
    </source>
</evidence>
<protein>
    <submittedName>
        <fullName evidence="6">Transcriptional regulator, TetR family</fullName>
    </submittedName>
</protein>
<dbReference type="Proteomes" id="UP000029640">
    <property type="component" value="Unassembled WGS sequence"/>
</dbReference>
<dbReference type="STRING" id="1265313.HRUBRA_01783"/>
<keyword evidence="2 4" id="KW-0238">DNA-binding</keyword>
<keyword evidence="3" id="KW-0804">Transcription</keyword>
<dbReference type="InterPro" id="IPR050109">
    <property type="entry name" value="HTH-type_TetR-like_transc_reg"/>
</dbReference>
<dbReference type="HOGENOM" id="CLU_069356_40_0_6"/>
<dbReference type="PATRIC" id="fig|1265313.6.peg.1762"/>
<dbReference type="eggNOG" id="COG1309">
    <property type="taxonomic scope" value="Bacteria"/>
</dbReference>
<name>A0A095WXP7_9GAMM</name>
<feature type="DNA-binding region" description="H-T-H motif" evidence="4">
    <location>
        <begin position="38"/>
        <end position="57"/>
    </location>
</feature>
<dbReference type="PANTHER" id="PTHR30055">
    <property type="entry name" value="HTH-TYPE TRANSCRIPTIONAL REGULATOR RUTR"/>
    <property type="match status" value="1"/>
</dbReference>
<accession>A0A095WXP7</accession>
<dbReference type="InterPro" id="IPR009057">
    <property type="entry name" value="Homeodomain-like_sf"/>
</dbReference>
<dbReference type="RefSeq" id="WP_035513285.1">
    <property type="nucleotide sequence ID" value="NZ_KN234745.1"/>
</dbReference>
<reference evidence="6 7" key="1">
    <citation type="journal article" date="2014" name="Genome Announc.">
        <title>Genome Sequence of Gammaproteobacterial Pseudohaliea rubra Type Strain DSM 19751, Isolated from Coastal Seawater of the Mediterranean Sea.</title>
        <authorList>
            <person name="Spring S."/>
            <person name="Fiebig A."/>
            <person name="Riedel T."/>
            <person name="Goker M."/>
            <person name="Klenk H.P."/>
        </authorList>
    </citation>
    <scope>NUCLEOTIDE SEQUENCE [LARGE SCALE GENOMIC DNA]</scope>
    <source>
        <strain evidence="6 7">DSM 19751</strain>
    </source>
</reference>
<gene>
    <name evidence="6" type="ORF">HRUBRA_01783</name>
</gene>
<dbReference type="InterPro" id="IPR025996">
    <property type="entry name" value="MT1864/Rv1816-like_C"/>
</dbReference>
<evidence type="ECO:0000313" key="7">
    <source>
        <dbReference type="Proteomes" id="UP000029640"/>
    </source>
</evidence>
<dbReference type="GO" id="GO:0000976">
    <property type="term" value="F:transcription cis-regulatory region binding"/>
    <property type="evidence" value="ECO:0007669"/>
    <property type="project" value="TreeGrafter"/>
</dbReference>
<dbReference type="GO" id="GO:0003700">
    <property type="term" value="F:DNA-binding transcription factor activity"/>
    <property type="evidence" value="ECO:0007669"/>
    <property type="project" value="TreeGrafter"/>
</dbReference>
<dbReference type="EMBL" id="AUVB01000054">
    <property type="protein sequence ID" value="KGE03404.1"/>
    <property type="molecule type" value="Genomic_DNA"/>
</dbReference>
<dbReference type="Pfam" id="PF00440">
    <property type="entry name" value="TetR_N"/>
    <property type="match status" value="1"/>
</dbReference>
<keyword evidence="7" id="KW-1185">Reference proteome</keyword>
<dbReference type="InterPro" id="IPR001647">
    <property type="entry name" value="HTH_TetR"/>
</dbReference>
<dbReference type="Pfam" id="PF13305">
    <property type="entry name" value="TetR_C_33"/>
    <property type="match status" value="1"/>
</dbReference>
<evidence type="ECO:0000256" key="2">
    <source>
        <dbReference type="ARBA" id="ARBA00023125"/>
    </source>
</evidence>
<proteinExistence type="predicted"/>
<dbReference type="InterPro" id="IPR036271">
    <property type="entry name" value="Tet_transcr_reg_TetR-rel_C_sf"/>
</dbReference>
<evidence type="ECO:0000313" key="6">
    <source>
        <dbReference type="EMBL" id="KGE03404.1"/>
    </source>
</evidence>
<dbReference type="PANTHER" id="PTHR30055:SF220">
    <property type="entry name" value="TETR-FAMILY REGULATORY PROTEIN"/>
    <property type="match status" value="1"/>
</dbReference>
<evidence type="ECO:0000256" key="1">
    <source>
        <dbReference type="ARBA" id="ARBA00023015"/>
    </source>
</evidence>
<feature type="domain" description="HTH tetR-type" evidence="5">
    <location>
        <begin position="15"/>
        <end position="75"/>
    </location>
</feature>
<sequence length="210" mass="23189">MTRDPARSTRSYHHGNLRAELLATAIAELADGSAEALSLRALARRIGVSQTAPYRHFADKEALLAAMAVRGYTDLLDTLRDAGRAAGTEPQEQLTAFAHAYVNYAAENPALFKLMFGPLLQPPEKFPALRDVSRETFAVVRQILQRGIELGQFRGSDEVRYLANVAWASIHGMATLRVDAPALFERHVDLHRQVDLAVDSFLNGILARQL</sequence>
<comment type="caution">
    <text evidence="6">The sequence shown here is derived from an EMBL/GenBank/DDBJ whole genome shotgun (WGS) entry which is preliminary data.</text>
</comment>
<evidence type="ECO:0000256" key="4">
    <source>
        <dbReference type="PROSITE-ProRule" id="PRU00335"/>
    </source>
</evidence>
<dbReference type="OrthoDB" id="5293556at2"/>
<dbReference type="Gene3D" id="1.10.357.10">
    <property type="entry name" value="Tetracycline Repressor, domain 2"/>
    <property type="match status" value="1"/>
</dbReference>